<evidence type="ECO:0000313" key="16">
    <source>
        <dbReference type="EMBL" id="KAF5920962.1"/>
    </source>
</evidence>
<dbReference type="AlphaFoldDB" id="A0A7J7EYU0"/>
<dbReference type="Proteomes" id="UP000551758">
    <property type="component" value="Unassembled WGS sequence"/>
</dbReference>
<evidence type="ECO:0000256" key="12">
    <source>
        <dbReference type="ARBA" id="ARBA00043155"/>
    </source>
</evidence>
<keyword evidence="17" id="KW-1185">Reference proteome</keyword>
<dbReference type="InterPro" id="IPR008429">
    <property type="entry name" value="CLPTM1"/>
</dbReference>
<evidence type="ECO:0000256" key="5">
    <source>
        <dbReference type="ARBA" id="ARBA00023136"/>
    </source>
</evidence>
<gene>
    <name evidence="16" type="ORF">HPG69_006257</name>
</gene>
<comment type="subcellular location">
    <subcellularLocation>
        <location evidence="1">Membrane</location>
        <topology evidence="1">Multi-pass membrane protein</topology>
    </subcellularLocation>
</comment>
<evidence type="ECO:0000256" key="3">
    <source>
        <dbReference type="ARBA" id="ARBA00022692"/>
    </source>
</evidence>
<comment type="catalytic activity">
    <reaction evidence="9">
        <text>6-(alpha-D-glucosaminyl)-(1-octadecanoyl,2-(9Z)-octadecenoyl-sn-glycero-3-phospho)-1D-myo-inositol(in) = 6-(alpha-D-glucosaminyl)-(1-octadecanoyl,2-(9Z)-octadecenoyl-sn-glycero-3-phospho)-1D-myo-inositol(out)</text>
        <dbReference type="Rhea" id="RHEA:71495"/>
        <dbReference type="ChEBI" id="CHEBI:190691"/>
    </reaction>
</comment>
<proteinExistence type="inferred from homology"/>
<feature type="transmembrane region" description="Helical" evidence="15">
    <location>
        <begin position="102"/>
        <end position="125"/>
    </location>
</feature>
<comment type="function">
    <text evidence="13">Scramblase that mediates the translocation of glucosaminylphosphatidylinositol (alpha-D-GlcN-(1-6)-(1,2-diacyl-sn-glycero-3-phospho)-1D-myo-inositol, GlcN-PI) across the endoplasmic reticulum (ER) membrane, from the cytosolic leaflet to the luminal leaflet of the ER membrane, where it participates in the biosynthesis of glycosylphosphatidylinositol (GPI). GPI is a lipid glycoconjugate involved in post-translational modification of proteins. Can also translocate 1,2-diacyl-sn-glycero-3-phospho-(1D-myo-inositol) (phosphatidylinositol or PI), as well as several other phospholipids (1,2-diacyl-sn-glycero-3-phosphocholine, 1,2-diacyl-sn-glycero-3-phosphoethanolamine), and N-acetylglucosaminylphosphatidylinositol (GlcNAc-PI) in vitro.</text>
</comment>
<evidence type="ECO:0000256" key="13">
    <source>
        <dbReference type="ARBA" id="ARBA00045827"/>
    </source>
</evidence>
<dbReference type="EMBL" id="JACDTQ010001846">
    <property type="protein sequence ID" value="KAF5920962.1"/>
    <property type="molecule type" value="Genomic_DNA"/>
</dbReference>
<reference evidence="16 17" key="1">
    <citation type="journal article" date="2020" name="Mol. Biol. Evol.">
        <title>Interspecific Gene Flow and the Evolution of Specialization in Black and White Rhinoceros.</title>
        <authorList>
            <person name="Moodley Y."/>
            <person name="Westbury M.V."/>
            <person name="Russo I.M."/>
            <person name="Gopalakrishnan S."/>
            <person name="Rakotoarivelo A."/>
            <person name="Olsen R.A."/>
            <person name="Prost S."/>
            <person name="Tunstall T."/>
            <person name="Ryder O.A."/>
            <person name="Dalen L."/>
            <person name="Bruford M.W."/>
        </authorList>
    </citation>
    <scope>NUCLEOTIDE SEQUENCE [LARGE SCALE GENOMIC DNA]</scope>
    <source>
        <strain evidence="16">SBR-YM</strain>
        <tissue evidence="16">Skin</tissue>
    </source>
</reference>
<evidence type="ECO:0000256" key="6">
    <source>
        <dbReference type="ARBA" id="ARBA00024615"/>
    </source>
</evidence>
<dbReference type="GO" id="GO:0012505">
    <property type="term" value="C:endomembrane system"/>
    <property type="evidence" value="ECO:0007669"/>
    <property type="project" value="TreeGrafter"/>
</dbReference>
<sequence length="208" mass="24482">MVINCSTTELPLTVSYGKISGMLCFWIHTQDAMYSLQQLEFSEKEADEMKGIFVVTYSESERKTEEYETQAMNYLSYLLYPLCIRGAVCLLLNIKYKSCCSWLINSFVNGVYSFGFFFMMPWLFVNYRMKSVAHLPRKTFTYKAFNIFIDDDFAFIITMPTSHELACFRDNVVFLVDLYQQWLCLVDKSRLNEFCKSYKKPQWKPAAD</sequence>
<accession>A0A7J7EYU0</accession>
<evidence type="ECO:0000256" key="14">
    <source>
        <dbReference type="ARBA" id="ARBA00093208"/>
    </source>
</evidence>
<keyword evidence="5 15" id="KW-0472">Membrane</keyword>
<evidence type="ECO:0000256" key="9">
    <source>
        <dbReference type="ARBA" id="ARBA00036810"/>
    </source>
</evidence>
<comment type="similarity">
    <text evidence="2">Belongs to the CLPTM1 family.</text>
</comment>
<evidence type="ECO:0000256" key="2">
    <source>
        <dbReference type="ARBA" id="ARBA00009310"/>
    </source>
</evidence>
<evidence type="ECO:0000256" key="10">
    <source>
        <dbReference type="ARBA" id="ARBA00040905"/>
    </source>
</evidence>
<evidence type="ECO:0000256" key="11">
    <source>
        <dbReference type="ARBA" id="ARBA00042320"/>
    </source>
</evidence>
<comment type="caution">
    <text evidence="16">The sequence shown here is derived from an EMBL/GenBank/DDBJ whole genome shotgun (WGS) entry which is preliminary data.</text>
</comment>
<comment type="catalytic activity">
    <reaction evidence="6">
        <text>a 1,2-diacyl-sn-glycero-3-phosphoethanolamine(in) = a 1,2-diacyl-sn-glycero-3-phosphoethanolamine(out)</text>
        <dbReference type="Rhea" id="RHEA:38895"/>
        <dbReference type="ChEBI" id="CHEBI:64612"/>
    </reaction>
</comment>
<comment type="catalytic activity">
    <reaction evidence="14">
        <text>a 6-(alpha-D-glucosaminyl)-1-(1,2-diacyl-sn-glycero-3-phospho)-1D-myo-inositol(in) = a 6-(alpha-D-glucosaminyl)-1-(1,2-diacyl-sn-glycero-3-phospho)-1D-myo-inositol(out)</text>
        <dbReference type="Rhea" id="RHEA:71491"/>
        <dbReference type="ChEBI" id="CHEBI:57997"/>
    </reaction>
</comment>
<keyword evidence="4 15" id="KW-1133">Transmembrane helix</keyword>
<keyword evidence="3 15" id="KW-0812">Transmembrane</keyword>
<evidence type="ECO:0000313" key="17">
    <source>
        <dbReference type="Proteomes" id="UP000551758"/>
    </source>
</evidence>
<evidence type="ECO:0000256" key="1">
    <source>
        <dbReference type="ARBA" id="ARBA00004141"/>
    </source>
</evidence>
<evidence type="ECO:0000256" key="4">
    <source>
        <dbReference type="ARBA" id="ARBA00022989"/>
    </source>
</evidence>
<comment type="catalytic activity">
    <reaction evidence="8">
        <text>a 1,2-diacyl-sn-glycero-3-phospho-(1D-myo-inositol)(in) = a 1,2-diacyl-sn-glycero-3-phospho-(1D-myo-inositol)(out)</text>
        <dbReference type="Rhea" id="RHEA:38691"/>
        <dbReference type="ChEBI" id="CHEBI:57880"/>
    </reaction>
</comment>
<evidence type="ECO:0000256" key="8">
    <source>
        <dbReference type="ARBA" id="ARBA00035895"/>
    </source>
</evidence>
<evidence type="ECO:0000256" key="15">
    <source>
        <dbReference type="SAM" id="Phobius"/>
    </source>
</evidence>
<comment type="catalytic activity">
    <reaction evidence="7">
        <text>a 1,2-diacyl-sn-glycero-3-phosphocholine(in) = a 1,2-diacyl-sn-glycero-3-phosphocholine(out)</text>
        <dbReference type="Rhea" id="RHEA:38571"/>
        <dbReference type="ChEBI" id="CHEBI:57643"/>
    </reaction>
</comment>
<organism evidence="16 17">
    <name type="scientific">Diceros bicornis minor</name>
    <name type="common">South-central black rhinoceros</name>
    <dbReference type="NCBI Taxonomy" id="77932"/>
    <lineage>
        <taxon>Eukaryota</taxon>
        <taxon>Metazoa</taxon>
        <taxon>Chordata</taxon>
        <taxon>Craniata</taxon>
        <taxon>Vertebrata</taxon>
        <taxon>Euteleostomi</taxon>
        <taxon>Mammalia</taxon>
        <taxon>Eutheria</taxon>
        <taxon>Laurasiatheria</taxon>
        <taxon>Perissodactyla</taxon>
        <taxon>Rhinocerotidae</taxon>
        <taxon>Diceros</taxon>
    </lineage>
</organism>
<evidence type="ECO:0000256" key="7">
    <source>
        <dbReference type="ARBA" id="ARBA00024631"/>
    </source>
</evidence>
<dbReference type="PANTHER" id="PTHR21347:SF0">
    <property type="entry name" value="LIPID SCRAMBLASE CLPTM1L"/>
    <property type="match status" value="1"/>
</dbReference>
<dbReference type="Pfam" id="PF05602">
    <property type="entry name" value="CLPTM1"/>
    <property type="match status" value="2"/>
</dbReference>
<name>A0A7J7EYU0_DICBM</name>
<dbReference type="PANTHER" id="PTHR21347">
    <property type="entry name" value="CLEFT LIP AND PALATE ASSOCIATED TRANSMEMBRANE PROTEIN-RELATED"/>
    <property type="match status" value="1"/>
</dbReference>
<dbReference type="GO" id="GO:0016020">
    <property type="term" value="C:membrane"/>
    <property type="evidence" value="ECO:0007669"/>
    <property type="project" value="UniProtKB-SubCell"/>
</dbReference>
<protein>
    <recommendedName>
        <fullName evidence="10">Lipid scramblase CLPTM1L</fullName>
    </recommendedName>
    <alternativeName>
        <fullName evidence="12">Cisplatin resistance-related protein 9</fullName>
    </alternativeName>
    <alternativeName>
        <fullName evidence="11">Cleft lip and palate transmembrane protein 1-like protein</fullName>
    </alternativeName>
</protein>